<dbReference type="EMBL" id="CP049056">
    <property type="protein sequence ID" value="QIE57992.1"/>
    <property type="molecule type" value="Genomic_DNA"/>
</dbReference>
<dbReference type="InterPro" id="IPR052026">
    <property type="entry name" value="ExeA_AAA_ATPase_DNA-bind"/>
</dbReference>
<dbReference type="InterPro" id="IPR003593">
    <property type="entry name" value="AAA+_ATPase"/>
</dbReference>
<sequence length="287" mass="32844">MYESFYGLSQRPFLTLPDPDFLFWSDSHVMAFTMLRYGVMTRAPITVITGDVGAGKTTLLRKLLREVPEEVTTGLISNMQDGRGELLHWVMMALEQPFDANEPYVTLFKRFQDFVIEAYAANRRVLLIFDEAQNMGAKSLEELRMLSNINSEKDELLQIILVGQPELRELIMRPELRQFSQRISSDFNLGPLSKPETAKYIRRRLAIAGATTEIFPERTCELIHEATGGVPRLINILCDFCLLYGFSAERRVIDEDLLNEFLESAKVRGIYNQFAAPRPIPKLVSEK</sequence>
<reference evidence="2 3" key="1">
    <citation type="submission" date="2020-02" db="EMBL/GenBank/DDBJ databases">
        <title>complete genome sequence of Rhodobacteraceae bacterium.</title>
        <authorList>
            <person name="Park J."/>
            <person name="Kim Y.-S."/>
            <person name="Kim K.-H."/>
        </authorList>
    </citation>
    <scope>NUCLEOTIDE SEQUENCE [LARGE SCALE GENOMIC DNA]</scope>
    <source>
        <strain evidence="2 3">RR4-56</strain>
    </source>
</reference>
<dbReference type="GO" id="GO:0016887">
    <property type="term" value="F:ATP hydrolysis activity"/>
    <property type="evidence" value="ECO:0007669"/>
    <property type="project" value="InterPro"/>
</dbReference>
<dbReference type="InterPro" id="IPR027417">
    <property type="entry name" value="P-loop_NTPase"/>
</dbReference>
<dbReference type="AlphaFoldDB" id="A0A7M3T7L1"/>
<dbReference type="Pfam" id="PF13401">
    <property type="entry name" value="AAA_22"/>
    <property type="match status" value="1"/>
</dbReference>
<organism evidence="2 3">
    <name type="scientific">Pikeienuella piscinae</name>
    <dbReference type="NCBI Taxonomy" id="2748098"/>
    <lineage>
        <taxon>Bacteria</taxon>
        <taxon>Pseudomonadati</taxon>
        <taxon>Pseudomonadota</taxon>
        <taxon>Alphaproteobacteria</taxon>
        <taxon>Rhodobacterales</taxon>
        <taxon>Paracoccaceae</taxon>
        <taxon>Pikeienuella</taxon>
    </lineage>
</organism>
<dbReference type="SMART" id="SM00382">
    <property type="entry name" value="AAA"/>
    <property type="match status" value="1"/>
</dbReference>
<dbReference type="SUPFAM" id="SSF52540">
    <property type="entry name" value="P-loop containing nucleoside triphosphate hydrolases"/>
    <property type="match status" value="1"/>
</dbReference>
<dbReference type="PANTHER" id="PTHR35894">
    <property type="entry name" value="GENERAL SECRETION PATHWAY PROTEIN A-RELATED"/>
    <property type="match status" value="1"/>
</dbReference>
<evidence type="ECO:0000313" key="2">
    <source>
        <dbReference type="EMBL" id="QIE57992.1"/>
    </source>
</evidence>
<proteinExistence type="predicted"/>
<keyword evidence="3" id="KW-1185">Reference proteome</keyword>
<evidence type="ECO:0000259" key="1">
    <source>
        <dbReference type="SMART" id="SM00382"/>
    </source>
</evidence>
<dbReference type="PANTHER" id="PTHR35894:SF1">
    <property type="entry name" value="PHOSPHORIBULOKINASE _ URIDINE KINASE FAMILY"/>
    <property type="match status" value="1"/>
</dbReference>
<feature type="domain" description="AAA+ ATPase" evidence="1">
    <location>
        <begin position="42"/>
        <end position="187"/>
    </location>
</feature>
<gene>
    <name evidence="2" type="ORF">G5B40_20585</name>
</gene>
<dbReference type="Gene3D" id="3.40.50.300">
    <property type="entry name" value="P-loop containing nucleotide triphosphate hydrolases"/>
    <property type="match status" value="1"/>
</dbReference>
<protein>
    <submittedName>
        <fullName evidence="2">AAA family ATPase</fullName>
    </submittedName>
</protein>
<dbReference type="InterPro" id="IPR049945">
    <property type="entry name" value="AAA_22"/>
</dbReference>
<dbReference type="Proteomes" id="UP000503336">
    <property type="component" value="Chromosome"/>
</dbReference>
<evidence type="ECO:0000313" key="3">
    <source>
        <dbReference type="Proteomes" id="UP000503336"/>
    </source>
</evidence>
<dbReference type="KEGG" id="hdh:G5B40_20585"/>
<name>A0A7M3T7L1_9RHOB</name>
<accession>A0A7M3T7L1</accession>